<protein>
    <recommendedName>
        <fullName evidence="6">short-chain-enoyl-CoA hydratase</fullName>
        <ecNumber evidence="6">4.2.1.150</ecNumber>
    </recommendedName>
</protein>
<keyword evidence="4" id="KW-0456">Lyase</keyword>
<dbReference type="OrthoDB" id="9775794at2"/>
<dbReference type="Gene3D" id="3.90.226.10">
    <property type="entry name" value="2-enoyl-CoA Hydratase, Chain A, domain 1"/>
    <property type="match status" value="1"/>
</dbReference>
<dbReference type="PROSITE" id="PS00166">
    <property type="entry name" value="ENOYL_COA_HYDRATASE"/>
    <property type="match status" value="1"/>
</dbReference>
<dbReference type="RefSeq" id="WP_006523510.1">
    <property type="nucleotide sequence ID" value="NC_021184.1"/>
</dbReference>
<dbReference type="InterPro" id="IPR001753">
    <property type="entry name" value="Enoyl-CoA_hydra/iso"/>
</dbReference>
<evidence type="ECO:0000256" key="1">
    <source>
        <dbReference type="ARBA" id="ARBA00005086"/>
    </source>
</evidence>
<evidence type="ECO:0000256" key="3">
    <source>
        <dbReference type="ARBA" id="ARBA00011881"/>
    </source>
</evidence>
<dbReference type="HOGENOM" id="CLU_009834_7_6_9"/>
<evidence type="ECO:0000256" key="2">
    <source>
        <dbReference type="ARBA" id="ARBA00005254"/>
    </source>
</evidence>
<dbReference type="GO" id="GO:0006635">
    <property type="term" value="P:fatty acid beta-oxidation"/>
    <property type="evidence" value="ECO:0007669"/>
    <property type="project" value="TreeGrafter"/>
</dbReference>
<gene>
    <name evidence="8" type="ORF">Desgi_0462</name>
</gene>
<organism evidence="8 9">
    <name type="scientific">Desulfoscipio gibsoniae DSM 7213</name>
    <dbReference type="NCBI Taxonomy" id="767817"/>
    <lineage>
        <taxon>Bacteria</taxon>
        <taxon>Bacillati</taxon>
        <taxon>Bacillota</taxon>
        <taxon>Clostridia</taxon>
        <taxon>Eubacteriales</taxon>
        <taxon>Desulfallaceae</taxon>
        <taxon>Desulfoscipio</taxon>
    </lineage>
</organism>
<dbReference type="InterPro" id="IPR018376">
    <property type="entry name" value="Enoyl-CoA_hyd/isom_CS"/>
</dbReference>
<evidence type="ECO:0000256" key="7">
    <source>
        <dbReference type="RuleBase" id="RU003707"/>
    </source>
</evidence>
<dbReference type="Gene3D" id="1.10.12.10">
    <property type="entry name" value="Lyase 2-enoyl-coa Hydratase, Chain A, domain 2"/>
    <property type="match status" value="1"/>
</dbReference>
<reference evidence="8 9" key="1">
    <citation type="submission" date="2012-01" db="EMBL/GenBank/DDBJ databases">
        <title>Complete sequence of Desulfotomaculum gibsoniae DSM 7213.</title>
        <authorList>
            <consortium name="US DOE Joint Genome Institute"/>
            <person name="Lucas S."/>
            <person name="Han J."/>
            <person name="Lapidus A."/>
            <person name="Cheng J.-F."/>
            <person name="Goodwin L."/>
            <person name="Pitluck S."/>
            <person name="Peters L."/>
            <person name="Ovchinnikova G."/>
            <person name="Teshima H."/>
            <person name="Detter J.C."/>
            <person name="Han C."/>
            <person name="Tapia R."/>
            <person name="Land M."/>
            <person name="Hauser L."/>
            <person name="Kyrpides N."/>
            <person name="Ivanova N."/>
            <person name="Pagani I."/>
            <person name="Parshina S."/>
            <person name="Plugge C."/>
            <person name="Muyzer G."/>
            <person name="Kuever J."/>
            <person name="Ivanova A."/>
            <person name="Nazina T."/>
            <person name="Klenk H.-P."/>
            <person name="Brambilla E."/>
            <person name="Spring S."/>
            <person name="Stams A.F."/>
            <person name="Woyke T."/>
        </authorList>
    </citation>
    <scope>NUCLEOTIDE SEQUENCE [LARGE SCALE GENOMIC DNA]</scope>
    <source>
        <strain evidence="8 9">DSM 7213</strain>
    </source>
</reference>
<evidence type="ECO:0000313" key="8">
    <source>
        <dbReference type="EMBL" id="AGL00036.1"/>
    </source>
</evidence>
<dbReference type="PANTHER" id="PTHR11941:SF54">
    <property type="entry name" value="ENOYL-COA HYDRATASE, MITOCHONDRIAL"/>
    <property type="match status" value="1"/>
</dbReference>
<name>R4KK94_9FIRM</name>
<dbReference type="Proteomes" id="UP000013520">
    <property type="component" value="Chromosome"/>
</dbReference>
<dbReference type="PANTHER" id="PTHR11941">
    <property type="entry name" value="ENOYL-COA HYDRATASE-RELATED"/>
    <property type="match status" value="1"/>
</dbReference>
<evidence type="ECO:0000256" key="6">
    <source>
        <dbReference type="ARBA" id="ARBA00067035"/>
    </source>
</evidence>
<dbReference type="Pfam" id="PF00378">
    <property type="entry name" value="ECH_1"/>
    <property type="match status" value="1"/>
</dbReference>
<dbReference type="GO" id="GO:0018812">
    <property type="term" value="F:3-hydroxyacyl-CoA dehydratase activity"/>
    <property type="evidence" value="ECO:0007669"/>
    <property type="project" value="UniProtKB-EC"/>
</dbReference>
<dbReference type="AlphaFoldDB" id="R4KK94"/>
<dbReference type="KEGG" id="dgi:Desgi_0462"/>
<dbReference type="SUPFAM" id="SSF52096">
    <property type="entry name" value="ClpP/crotonase"/>
    <property type="match status" value="1"/>
</dbReference>
<comment type="catalytic activity">
    <reaction evidence="5">
        <text>a short-chain (3S)-3-hydroxyacyl-CoA = a short-chain (2E)-enoyl-CoA + H2O</text>
        <dbReference type="Rhea" id="RHEA:52664"/>
        <dbReference type="ChEBI" id="CHEBI:15377"/>
        <dbReference type="ChEBI" id="CHEBI:87488"/>
        <dbReference type="ChEBI" id="CHEBI:136760"/>
        <dbReference type="EC" id="4.2.1.150"/>
    </reaction>
</comment>
<dbReference type="InterPro" id="IPR029045">
    <property type="entry name" value="ClpP/crotonase-like_dom_sf"/>
</dbReference>
<dbReference type="InterPro" id="IPR014748">
    <property type="entry name" value="Enoyl-CoA_hydra_C"/>
</dbReference>
<accession>R4KK94</accession>
<dbReference type="EC" id="4.2.1.150" evidence="6"/>
<proteinExistence type="inferred from homology"/>
<evidence type="ECO:0000256" key="4">
    <source>
        <dbReference type="ARBA" id="ARBA00023239"/>
    </source>
</evidence>
<sequence length="259" mass="27986">MAFDTLIVNIEDGIAVVYLNRLPVNPLNSKLYRELTQVAGDLDDDPSVRAVIITGSGEKAFAAGADISEIKDLTPVEMYRFCLVSLHTCSQIENIKKPVIAAINGLALGGGLEVALTCDFRIASDKAKFGLPEITLGIIPGNGGTQRLPRLIGASRAKELLFLGDMIDAVRAEQIGLVNKVVPSAELMREAKSLALKLAARPAHALSVLKGSVDKGLNMYLNDALDFEVKNFILTFASDDRKEGLSAFMEKRKPNFTNK</sequence>
<dbReference type="FunFam" id="3.90.226.10:FF:000009">
    <property type="entry name" value="Carnitinyl-CoA dehydratase"/>
    <property type="match status" value="1"/>
</dbReference>
<comment type="subunit">
    <text evidence="3">Homotetramer.</text>
</comment>
<keyword evidence="9" id="KW-1185">Reference proteome</keyword>
<evidence type="ECO:0000256" key="5">
    <source>
        <dbReference type="ARBA" id="ARBA00050624"/>
    </source>
</evidence>
<dbReference type="FunFam" id="1.10.12.10:FF:000001">
    <property type="entry name" value="Probable enoyl-CoA hydratase, mitochondrial"/>
    <property type="match status" value="1"/>
</dbReference>
<comment type="pathway">
    <text evidence="1">Lipid metabolism; butanoate metabolism.</text>
</comment>
<dbReference type="STRING" id="767817.Desgi_0462"/>
<comment type="similarity">
    <text evidence="2 7">Belongs to the enoyl-CoA hydratase/isomerase family.</text>
</comment>
<dbReference type="eggNOG" id="COG1024">
    <property type="taxonomic scope" value="Bacteria"/>
</dbReference>
<evidence type="ECO:0000313" key="9">
    <source>
        <dbReference type="Proteomes" id="UP000013520"/>
    </source>
</evidence>
<dbReference type="CDD" id="cd06558">
    <property type="entry name" value="crotonase-like"/>
    <property type="match status" value="1"/>
</dbReference>
<dbReference type="EMBL" id="CP003273">
    <property type="protein sequence ID" value="AGL00036.1"/>
    <property type="molecule type" value="Genomic_DNA"/>
</dbReference>